<evidence type="ECO:0000313" key="9">
    <source>
        <dbReference type="EnsemblProtists" id="EOD24531"/>
    </source>
</evidence>
<dbReference type="EnsemblProtists" id="EOD24531">
    <property type="protein sequence ID" value="EOD24531"/>
    <property type="gene ID" value="EMIHUDRAFT_435339"/>
</dbReference>
<dbReference type="PaxDb" id="2903-EOD24531"/>
<keyword evidence="10" id="KW-1185">Reference proteome</keyword>
<dbReference type="SUPFAM" id="SSF55347">
    <property type="entry name" value="Glyceraldehyde-3-phosphate dehydrogenase-like, C-terminal domain"/>
    <property type="match status" value="1"/>
</dbReference>
<reference evidence="9" key="2">
    <citation type="submission" date="2024-10" db="UniProtKB">
        <authorList>
            <consortium name="EnsemblProtists"/>
        </authorList>
    </citation>
    <scope>IDENTIFICATION</scope>
</reference>
<evidence type="ECO:0000256" key="1">
    <source>
        <dbReference type="ARBA" id="ARBA00010928"/>
    </source>
</evidence>
<evidence type="ECO:0000259" key="8">
    <source>
        <dbReference type="Pfam" id="PF22725"/>
    </source>
</evidence>
<sequence length="397" mass="41403">MLLSLLLVAASNDDAACAAGRPIRWGIMGSGLISSDFVGALKALPADEAKVIAVGARSLEAAQAFATSLGVPKAHAGYEALANDPDVDVVYVGTVAQTHADCARIALAAGKPVLVEKPLAMNGEEAAELVALAKSRGLFLLEGMWTRFFPAVVKARELLEAGAIGEVVAVSADFGWPADPDGEHGRTVDPVSGGVGMDVAMYPVAHVLLAAGATPPASVVATGSTRPAAGGGRVDWSVAAGLSGFGDRPALSATVLCTLDASTPEEVVYTGKKGTLRLHRPAHTPSRLTLSIAEGREASTDETLEFALPPVPAGALPFNYPGSQGFVYEAAAVNRALREGRLEAEEWTHAESVTTQRIVDQLRSSVVRAGGGKREARGRWWDLRTWGWRARREGATE</sequence>
<feature type="domain" description="Gfo/Idh/MocA-like oxidoreductase N-terminal" evidence="7">
    <location>
        <begin position="23"/>
        <end position="140"/>
    </location>
</feature>
<dbReference type="SUPFAM" id="SSF51735">
    <property type="entry name" value="NAD(P)-binding Rossmann-fold domains"/>
    <property type="match status" value="1"/>
</dbReference>
<evidence type="ECO:0000256" key="6">
    <source>
        <dbReference type="SAM" id="SignalP"/>
    </source>
</evidence>
<comment type="catalytic activity">
    <reaction evidence="5">
        <text>D-xylose + NADP(+) = D-xylono-1,5-lactone + NADPH + H(+)</text>
        <dbReference type="Rhea" id="RHEA:22000"/>
        <dbReference type="ChEBI" id="CHEBI:15378"/>
        <dbReference type="ChEBI" id="CHEBI:15867"/>
        <dbReference type="ChEBI" id="CHEBI:53455"/>
        <dbReference type="ChEBI" id="CHEBI:57783"/>
        <dbReference type="ChEBI" id="CHEBI:58349"/>
        <dbReference type="EC" id="1.1.1.179"/>
    </reaction>
</comment>
<feature type="signal peptide" evidence="6">
    <location>
        <begin position="1"/>
        <end position="18"/>
    </location>
</feature>
<dbReference type="Pfam" id="PF01408">
    <property type="entry name" value="GFO_IDH_MocA"/>
    <property type="match status" value="1"/>
</dbReference>
<reference evidence="10" key="1">
    <citation type="journal article" date="2013" name="Nature">
        <title>Pan genome of the phytoplankton Emiliania underpins its global distribution.</title>
        <authorList>
            <person name="Read B.A."/>
            <person name="Kegel J."/>
            <person name="Klute M.J."/>
            <person name="Kuo A."/>
            <person name="Lefebvre S.C."/>
            <person name="Maumus F."/>
            <person name="Mayer C."/>
            <person name="Miller J."/>
            <person name="Monier A."/>
            <person name="Salamov A."/>
            <person name="Young J."/>
            <person name="Aguilar M."/>
            <person name="Claverie J.M."/>
            <person name="Frickenhaus S."/>
            <person name="Gonzalez K."/>
            <person name="Herman E.K."/>
            <person name="Lin Y.C."/>
            <person name="Napier J."/>
            <person name="Ogata H."/>
            <person name="Sarno A.F."/>
            <person name="Shmutz J."/>
            <person name="Schroeder D."/>
            <person name="de Vargas C."/>
            <person name="Verret F."/>
            <person name="von Dassow P."/>
            <person name="Valentin K."/>
            <person name="Van de Peer Y."/>
            <person name="Wheeler G."/>
            <person name="Dacks J.B."/>
            <person name="Delwiche C.F."/>
            <person name="Dyhrman S.T."/>
            <person name="Glockner G."/>
            <person name="John U."/>
            <person name="Richards T."/>
            <person name="Worden A.Z."/>
            <person name="Zhang X."/>
            <person name="Grigoriev I.V."/>
            <person name="Allen A.E."/>
            <person name="Bidle K."/>
            <person name="Borodovsky M."/>
            <person name="Bowler C."/>
            <person name="Brownlee C."/>
            <person name="Cock J.M."/>
            <person name="Elias M."/>
            <person name="Gladyshev V.N."/>
            <person name="Groth M."/>
            <person name="Guda C."/>
            <person name="Hadaegh A."/>
            <person name="Iglesias-Rodriguez M.D."/>
            <person name="Jenkins J."/>
            <person name="Jones B.M."/>
            <person name="Lawson T."/>
            <person name="Leese F."/>
            <person name="Lindquist E."/>
            <person name="Lobanov A."/>
            <person name="Lomsadze A."/>
            <person name="Malik S.B."/>
            <person name="Marsh M.E."/>
            <person name="Mackinder L."/>
            <person name="Mock T."/>
            <person name="Mueller-Roeber B."/>
            <person name="Pagarete A."/>
            <person name="Parker M."/>
            <person name="Probert I."/>
            <person name="Quesneville H."/>
            <person name="Raines C."/>
            <person name="Rensing S.A."/>
            <person name="Riano-Pachon D.M."/>
            <person name="Richier S."/>
            <person name="Rokitta S."/>
            <person name="Shiraiwa Y."/>
            <person name="Soanes D.M."/>
            <person name="van der Giezen M."/>
            <person name="Wahlund T.M."/>
            <person name="Williams B."/>
            <person name="Wilson W."/>
            <person name="Wolfe G."/>
            <person name="Wurch L.L."/>
        </authorList>
    </citation>
    <scope>NUCLEOTIDE SEQUENCE</scope>
</reference>
<dbReference type="Pfam" id="PF22725">
    <property type="entry name" value="GFO_IDH_MocA_C3"/>
    <property type="match status" value="1"/>
</dbReference>
<dbReference type="eggNOG" id="KOG2741">
    <property type="taxonomic scope" value="Eukaryota"/>
</dbReference>
<comment type="similarity">
    <text evidence="1">Belongs to the Gfo/Idh/MocA family.</text>
</comment>
<evidence type="ECO:0000256" key="5">
    <source>
        <dbReference type="ARBA" id="ARBA00049233"/>
    </source>
</evidence>
<dbReference type="HOGENOM" id="CLU_023194_7_2_1"/>
<protein>
    <recommendedName>
        <fullName evidence="3">D-xylose 1-dehydrogenase (NADP(+), D-xylono-1,5-lactone-forming)</fullName>
        <ecNumber evidence="3">1.1.1.179</ecNumber>
    </recommendedName>
    <alternativeName>
        <fullName evidence="4">D-xylose-NADP dehydrogenase</fullName>
    </alternativeName>
</protein>
<dbReference type="GO" id="GO:0047837">
    <property type="term" value="F:D-xylose 1-dehydrogenase (NADP+) activity"/>
    <property type="evidence" value="ECO:0007669"/>
    <property type="project" value="UniProtKB-EC"/>
</dbReference>
<feature type="domain" description="GFO/IDH/MocA-like oxidoreductase" evidence="8">
    <location>
        <begin position="153"/>
        <end position="276"/>
    </location>
</feature>
<proteinExistence type="inferred from homology"/>
<dbReference type="KEGG" id="ehx:EMIHUDRAFT_435339"/>
<dbReference type="AlphaFoldDB" id="A0A0D3JLZ6"/>
<evidence type="ECO:0000256" key="4">
    <source>
        <dbReference type="ARBA" id="ARBA00042988"/>
    </source>
</evidence>
<dbReference type="InterPro" id="IPR055170">
    <property type="entry name" value="GFO_IDH_MocA-like_dom"/>
</dbReference>
<dbReference type="InterPro" id="IPR036291">
    <property type="entry name" value="NAD(P)-bd_dom_sf"/>
</dbReference>
<dbReference type="OMA" id="HMSLYHL"/>
<name>A0A0D3JLZ6_EMIH1</name>
<evidence type="ECO:0000313" key="10">
    <source>
        <dbReference type="Proteomes" id="UP000013827"/>
    </source>
</evidence>
<dbReference type="STRING" id="2903.R1ENL8"/>
<accession>A0A0D3JLZ6</accession>
<dbReference type="EC" id="1.1.1.179" evidence="3"/>
<evidence type="ECO:0000259" key="7">
    <source>
        <dbReference type="Pfam" id="PF01408"/>
    </source>
</evidence>
<dbReference type="GeneID" id="17270077"/>
<organism evidence="9 10">
    <name type="scientific">Emiliania huxleyi (strain CCMP1516)</name>
    <dbReference type="NCBI Taxonomy" id="280463"/>
    <lineage>
        <taxon>Eukaryota</taxon>
        <taxon>Haptista</taxon>
        <taxon>Haptophyta</taxon>
        <taxon>Prymnesiophyceae</taxon>
        <taxon>Isochrysidales</taxon>
        <taxon>Noelaerhabdaceae</taxon>
        <taxon>Emiliania</taxon>
    </lineage>
</organism>
<dbReference type="Gene3D" id="3.40.50.720">
    <property type="entry name" value="NAD(P)-binding Rossmann-like Domain"/>
    <property type="match status" value="1"/>
</dbReference>
<dbReference type="RefSeq" id="XP_005776960.1">
    <property type="nucleotide sequence ID" value="XM_005776903.1"/>
</dbReference>
<dbReference type="GO" id="GO:0000166">
    <property type="term" value="F:nucleotide binding"/>
    <property type="evidence" value="ECO:0007669"/>
    <property type="project" value="InterPro"/>
</dbReference>
<dbReference type="InterPro" id="IPR000683">
    <property type="entry name" value="Gfo/Idh/MocA-like_OxRdtase_N"/>
</dbReference>
<keyword evidence="6" id="KW-0732">Signal</keyword>
<evidence type="ECO:0000256" key="2">
    <source>
        <dbReference type="ARBA" id="ARBA00023002"/>
    </source>
</evidence>
<keyword evidence="2" id="KW-0560">Oxidoreductase</keyword>
<dbReference type="PANTHER" id="PTHR22604">
    <property type="entry name" value="OXIDOREDUCTASES"/>
    <property type="match status" value="1"/>
</dbReference>
<dbReference type="PANTHER" id="PTHR22604:SF105">
    <property type="entry name" value="TRANS-1,2-DIHYDROBENZENE-1,2-DIOL DEHYDROGENASE"/>
    <property type="match status" value="1"/>
</dbReference>
<evidence type="ECO:0000256" key="3">
    <source>
        <dbReference type="ARBA" id="ARBA00038984"/>
    </source>
</evidence>
<dbReference type="Proteomes" id="UP000013827">
    <property type="component" value="Unassembled WGS sequence"/>
</dbReference>
<dbReference type="InterPro" id="IPR050984">
    <property type="entry name" value="Gfo/Idh/MocA_domain"/>
</dbReference>
<feature type="chain" id="PRO_5044249638" description="D-xylose 1-dehydrogenase (NADP(+), D-xylono-1,5-lactone-forming)" evidence="6">
    <location>
        <begin position="19"/>
        <end position="397"/>
    </location>
</feature>
<dbReference type="Gene3D" id="3.30.360.10">
    <property type="entry name" value="Dihydrodipicolinate Reductase, domain 2"/>
    <property type="match status" value="1"/>
</dbReference>